<evidence type="ECO:0000256" key="7">
    <source>
        <dbReference type="ARBA" id="ARBA00023303"/>
    </source>
</evidence>
<evidence type="ECO:0000256" key="8">
    <source>
        <dbReference type="SAM" id="MobiDB-lite"/>
    </source>
</evidence>
<keyword evidence="2" id="KW-0813">Transport</keyword>
<evidence type="ECO:0000259" key="10">
    <source>
        <dbReference type="Pfam" id="PF07885"/>
    </source>
</evidence>
<dbReference type="InterPro" id="IPR003280">
    <property type="entry name" value="2pore_dom_K_chnl"/>
</dbReference>
<dbReference type="Gene3D" id="1.10.287.70">
    <property type="match status" value="2"/>
</dbReference>
<dbReference type="InterPro" id="IPR013099">
    <property type="entry name" value="K_chnl_dom"/>
</dbReference>
<accession>A0ABQ9K7Z5</accession>
<dbReference type="PANTHER" id="PTHR11003:SF335">
    <property type="entry name" value="POTASSIUM CHANNEL DOMAIN-CONTAINING PROTEIN"/>
    <property type="match status" value="1"/>
</dbReference>
<keyword evidence="6 9" id="KW-0472">Membrane</keyword>
<proteinExistence type="predicted"/>
<evidence type="ECO:0000256" key="6">
    <source>
        <dbReference type="ARBA" id="ARBA00023136"/>
    </source>
</evidence>
<organism evidence="11 12">
    <name type="scientific">Molorchus minor</name>
    <dbReference type="NCBI Taxonomy" id="1323400"/>
    <lineage>
        <taxon>Eukaryota</taxon>
        <taxon>Metazoa</taxon>
        <taxon>Ecdysozoa</taxon>
        <taxon>Arthropoda</taxon>
        <taxon>Hexapoda</taxon>
        <taxon>Insecta</taxon>
        <taxon>Pterygota</taxon>
        <taxon>Neoptera</taxon>
        <taxon>Endopterygota</taxon>
        <taxon>Coleoptera</taxon>
        <taxon>Polyphaga</taxon>
        <taxon>Cucujiformia</taxon>
        <taxon>Chrysomeloidea</taxon>
        <taxon>Cerambycidae</taxon>
        <taxon>Lamiinae</taxon>
        <taxon>Monochamini</taxon>
        <taxon>Molorchus</taxon>
    </lineage>
</organism>
<evidence type="ECO:0000256" key="3">
    <source>
        <dbReference type="ARBA" id="ARBA00022692"/>
    </source>
</evidence>
<feature type="compositionally biased region" description="Polar residues" evidence="8">
    <location>
        <begin position="1"/>
        <end position="20"/>
    </location>
</feature>
<dbReference type="SUPFAM" id="SSF81324">
    <property type="entry name" value="Voltage-gated potassium channels"/>
    <property type="match status" value="2"/>
</dbReference>
<dbReference type="Proteomes" id="UP001162164">
    <property type="component" value="Unassembled WGS sequence"/>
</dbReference>
<feature type="region of interest" description="Disordered" evidence="8">
    <location>
        <begin position="320"/>
        <end position="350"/>
    </location>
</feature>
<name>A0ABQ9K7Z5_9CUCU</name>
<dbReference type="PANTHER" id="PTHR11003">
    <property type="entry name" value="POTASSIUM CHANNEL, SUBFAMILY K"/>
    <property type="match status" value="1"/>
</dbReference>
<dbReference type="EMBL" id="JAPWTJ010000004">
    <property type="protein sequence ID" value="KAJ8985974.1"/>
    <property type="molecule type" value="Genomic_DNA"/>
</dbReference>
<gene>
    <name evidence="11" type="ORF">NQ317_013857</name>
</gene>
<feature type="region of interest" description="Disordered" evidence="8">
    <location>
        <begin position="1"/>
        <end position="25"/>
    </location>
</feature>
<keyword evidence="5" id="KW-0406">Ion transport</keyword>
<evidence type="ECO:0000313" key="11">
    <source>
        <dbReference type="EMBL" id="KAJ8985974.1"/>
    </source>
</evidence>
<comment type="caution">
    <text evidence="11">The sequence shown here is derived from an EMBL/GenBank/DDBJ whole genome shotgun (WGS) entry which is preliminary data.</text>
</comment>
<keyword evidence="7" id="KW-0407">Ion channel</keyword>
<evidence type="ECO:0000256" key="5">
    <source>
        <dbReference type="ARBA" id="ARBA00023065"/>
    </source>
</evidence>
<evidence type="ECO:0000256" key="2">
    <source>
        <dbReference type="ARBA" id="ARBA00022448"/>
    </source>
</evidence>
<feature type="transmembrane region" description="Helical" evidence="9">
    <location>
        <begin position="87"/>
        <end position="111"/>
    </location>
</feature>
<comment type="subcellular location">
    <subcellularLocation>
        <location evidence="1">Membrane</location>
        <topology evidence="1">Multi-pass membrane protein</topology>
    </subcellularLocation>
</comment>
<evidence type="ECO:0000256" key="4">
    <source>
        <dbReference type="ARBA" id="ARBA00022989"/>
    </source>
</evidence>
<evidence type="ECO:0000256" key="1">
    <source>
        <dbReference type="ARBA" id="ARBA00004141"/>
    </source>
</evidence>
<reference evidence="11" key="1">
    <citation type="journal article" date="2023" name="Insect Mol. Biol.">
        <title>Genome sequencing provides insights into the evolution of gene families encoding plant cell wall-degrading enzymes in longhorned beetles.</title>
        <authorList>
            <person name="Shin N.R."/>
            <person name="Okamura Y."/>
            <person name="Kirsch R."/>
            <person name="Pauchet Y."/>
        </authorList>
    </citation>
    <scope>NUCLEOTIDE SEQUENCE</scope>
    <source>
        <strain evidence="11">MMC_N1</strain>
    </source>
</reference>
<keyword evidence="4 9" id="KW-1133">Transmembrane helix</keyword>
<sequence>MASDNSSMVSTSSKPKTPSDGSKKVGFVRPAGVPFTAGIRPTPDMYGRKASMFMFNGIKDFTKSGVGLGEKCSYWMYNKIRSWSKEWFTHFFLTIVLLIYTIGGAVMFIAIEGQSEEKVRRNISKEIDNIVDEIRENYLATYKDDPKTWIGSSVNRITRFQRLIADSYDKDPILVIKAPDKVWTIWNAIVYCATVYSTIGAQGHQGGPRVIKGAQVRAPGPTMGPKINAGSEITMLNLTYSNGSVGTPVMYCRAPGHQNGAYCHCRAPRSSLGPRGRSLMIRRASSHKMGPRVPGPKTTIDIFKGAQIVYDIATFRRPSFVEDPENPDQPAPVQNTQSPVAPMASSEETPDYPCAIKLRNKRRIQPSHISCPVHPSVLHHGGRRGLLDVGRWPFFVSFYYVFVSMSTIGFGDYVPADFICMMVSIVYLVFGLALMSMCINVVQEKLSDTFKKATANIRATMGFQVDDDGSLATAPPEELVAVHNPDVTDENKNISMDNIIGKIEDEIKANIETLNEIES</sequence>
<feature type="transmembrane region" description="Helical" evidence="9">
    <location>
        <begin position="416"/>
        <end position="442"/>
    </location>
</feature>
<dbReference type="Pfam" id="PF07885">
    <property type="entry name" value="Ion_trans_2"/>
    <property type="match status" value="1"/>
</dbReference>
<feature type="transmembrane region" description="Helical" evidence="9">
    <location>
        <begin position="392"/>
        <end position="410"/>
    </location>
</feature>
<evidence type="ECO:0000313" key="12">
    <source>
        <dbReference type="Proteomes" id="UP001162164"/>
    </source>
</evidence>
<feature type="domain" description="Potassium channel" evidence="10">
    <location>
        <begin position="391"/>
        <end position="446"/>
    </location>
</feature>
<evidence type="ECO:0000256" key="9">
    <source>
        <dbReference type="SAM" id="Phobius"/>
    </source>
</evidence>
<keyword evidence="12" id="KW-1185">Reference proteome</keyword>
<keyword evidence="3 9" id="KW-0812">Transmembrane</keyword>
<protein>
    <recommendedName>
        <fullName evidence="10">Potassium channel domain-containing protein</fullName>
    </recommendedName>
</protein>